<dbReference type="PRINTS" id="PR01009">
    <property type="entry name" value="FLGMRINGFLIF"/>
</dbReference>
<dbReference type="InterPro" id="IPR043427">
    <property type="entry name" value="YscJ/FliF"/>
</dbReference>
<evidence type="ECO:0000256" key="7">
    <source>
        <dbReference type="ARBA" id="ARBA00023136"/>
    </source>
</evidence>
<feature type="region of interest" description="Disordered" evidence="10">
    <location>
        <begin position="309"/>
        <end position="346"/>
    </location>
</feature>
<reference evidence="14 15" key="1">
    <citation type="submission" date="2021-03" db="EMBL/GenBank/DDBJ databases">
        <title>Genomic Encyclopedia of Type Strains, Phase IV (KMG-IV): sequencing the most valuable type-strain genomes for metagenomic binning, comparative biology and taxonomic classification.</title>
        <authorList>
            <person name="Goeker M."/>
        </authorList>
    </citation>
    <scope>NUCLEOTIDE SEQUENCE [LARGE SCALE GENOMIC DNA]</scope>
    <source>
        <strain evidence="14 15">DSM 23491</strain>
    </source>
</reference>
<comment type="similarity">
    <text evidence="3 9">Belongs to the FliF family.</text>
</comment>
<proteinExistence type="inferred from homology"/>
<feature type="transmembrane region" description="Helical" evidence="11">
    <location>
        <begin position="25"/>
        <end position="45"/>
    </location>
</feature>
<feature type="compositionally biased region" description="Polar residues" evidence="10">
    <location>
        <begin position="333"/>
        <end position="342"/>
    </location>
</feature>
<feature type="transmembrane region" description="Helical" evidence="11">
    <location>
        <begin position="446"/>
        <end position="466"/>
    </location>
</feature>
<evidence type="ECO:0000256" key="5">
    <source>
        <dbReference type="ARBA" id="ARBA00022692"/>
    </source>
</evidence>
<evidence type="ECO:0000256" key="8">
    <source>
        <dbReference type="ARBA" id="ARBA00023143"/>
    </source>
</evidence>
<evidence type="ECO:0000256" key="2">
    <source>
        <dbReference type="ARBA" id="ARBA00004651"/>
    </source>
</evidence>
<evidence type="ECO:0000256" key="1">
    <source>
        <dbReference type="ARBA" id="ARBA00004117"/>
    </source>
</evidence>
<dbReference type="InterPro" id="IPR045851">
    <property type="entry name" value="AMP-bd_C_sf"/>
</dbReference>
<evidence type="ECO:0000313" key="15">
    <source>
        <dbReference type="Proteomes" id="UP001519273"/>
    </source>
</evidence>
<sequence length="527" mass="57772">MNERITQYRDKITQYWNKFNRNQKILLISTLSIIVIAIIVMTIQFSKTQYEVAFKDLDSKDAAGIMEYLDSNKIPYQLSADGKSISVPSTDAARAKVDVGSQGIIQNGSIGFGAFDKSSSAIGMTDNEFNVKYNSALNGEVEQLLERMDGIENAKVLINLPQESVFAGMEDQEKASASVVLTFKPSYRPDQEAIDGYYNLVKTAIPHLPIENITISDEETELLPSEKGGSNGGSIASAVQENLQLQKKFENDVRQNVRQFLSRIIGPDKVDVLVASKLNFDQRNTKEQLVEPVDKDNMKGIEISAQKIQESYTGKSNPNGGVVGTGSGAVPNYPSNSSSGDTNSEKLSETINYEVNRITNDIIASPYTVKDLTINVAVDPPNGQNAIDQATQDAIKNILVNIVRASLADSGVTYTDADLAKKVSVFSQTFNGANVATTGSIWSNKLLWGIGIAALVLIAGGGFLIARRRKQKQQFEEELPLTAPVEFPSINLDSVTNESQVRKQLEVLAKRKPDEFVNLLRTWLADE</sequence>
<keyword evidence="8 9" id="KW-0975">Bacterial flagellum</keyword>
<evidence type="ECO:0000256" key="11">
    <source>
        <dbReference type="SAM" id="Phobius"/>
    </source>
</evidence>
<protein>
    <recommendedName>
        <fullName evidence="9">Flagellar M-ring protein</fullName>
    </recommendedName>
</protein>
<comment type="function">
    <text evidence="9">The M ring may be actively involved in energy transduction.</text>
</comment>
<evidence type="ECO:0000256" key="10">
    <source>
        <dbReference type="SAM" id="MobiDB-lite"/>
    </source>
</evidence>
<dbReference type="RefSeq" id="WP_209846696.1">
    <property type="nucleotide sequence ID" value="NZ_CBCRVE010000002.1"/>
</dbReference>
<dbReference type="EMBL" id="JAGGKP010000001">
    <property type="protein sequence ID" value="MBP1936428.1"/>
    <property type="molecule type" value="Genomic_DNA"/>
</dbReference>
<dbReference type="Pfam" id="PF01514">
    <property type="entry name" value="YscJ_FliF"/>
    <property type="match status" value="1"/>
</dbReference>
<gene>
    <name evidence="14" type="ORF">J2Z20_001289</name>
</gene>
<keyword evidence="14" id="KW-0966">Cell projection</keyword>
<dbReference type="InterPro" id="IPR000067">
    <property type="entry name" value="FlgMring_FliF"/>
</dbReference>
<evidence type="ECO:0000256" key="9">
    <source>
        <dbReference type="PIRNR" id="PIRNR004862"/>
    </source>
</evidence>
<dbReference type="PANTHER" id="PTHR30046:SF0">
    <property type="entry name" value="FLAGELLAR M-RING PROTEIN"/>
    <property type="match status" value="1"/>
</dbReference>
<keyword evidence="14" id="KW-0969">Cilium</keyword>
<dbReference type="InterPro" id="IPR006182">
    <property type="entry name" value="FliF_N_dom"/>
</dbReference>
<feature type="compositionally biased region" description="Polar residues" evidence="10">
    <location>
        <begin position="309"/>
        <end position="319"/>
    </location>
</feature>
<evidence type="ECO:0000256" key="4">
    <source>
        <dbReference type="ARBA" id="ARBA00022475"/>
    </source>
</evidence>
<feature type="domain" description="Flagellar M-ring N-terminal" evidence="12">
    <location>
        <begin position="46"/>
        <end position="223"/>
    </location>
</feature>
<dbReference type="InterPro" id="IPR013556">
    <property type="entry name" value="Flag_M-ring_C"/>
</dbReference>
<keyword evidence="6 11" id="KW-1133">Transmembrane helix</keyword>
<accession>A0ABS4H1N3</accession>
<evidence type="ECO:0000256" key="6">
    <source>
        <dbReference type="ARBA" id="ARBA00022989"/>
    </source>
</evidence>
<dbReference type="Proteomes" id="UP001519273">
    <property type="component" value="Unassembled WGS sequence"/>
</dbReference>
<dbReference type="Pfam" id="PF08345">
    <property type="entry name" value="YscJ_FliF_C"/>
    <property type="match status" value="1"/>
</dbReference>
<dbReference type="NCBIfam" id="TIGR00206">
    <property type="entry name" value="fliF"/>
    <property type="match status" value="1"/>
</dbReference>
<feature type="domain" description="Flagellar M-ring C-terminal" evidence="13">
    <location>
        <begin position="261"/>
        <end position="398"/>
    </location>
</feature>
<dbReference type="PANTHER" id="PTHR30046">
    <property type="entry name" value="FLAGELLAR M-RING PROTEIN"/>
    <property type="match status" value="1"/>
</dbReference>
<keyword evidence="7 11" id="KW-0472">Membrane</keyword>
<comment type="subcellular location">
    <subcellularLocation>
        <location evidence="1 9">Bacterial flagellum basal body</location>
    </subcellularLocation>
    <subcellularLocation>
        <location evidence="2">Cell membrane</location>
        <topology evidence="2">Multi-pass membrane protein</topology>
    </subcellularLocation>
</comment>
<name>A0ABS4H1N3_9BACL</name>
<evidence type="ECO:0000313" key="14">
    <source>
        <dbReference type="EMBL" id="MBP1936428.1"/>
    </source>
</evidence>
<dbReference type="PIRSF" id="PIRSF004862">
    <property type="entry name" value="FliF"/>
    <property type="match status" value="1"/>
</dbReference>
<keyword evidence="15" id="KW-1185">Reference proteome</keyword>
<comment type="caution">
    <text evidence="14">The sequence shown here is derived from an EMBL/GenBank/DDBJ whole genome shotgun (WGS) entry which is preliminary data.</text>
</comment>
<organism evidence="14 15">
    <name type="scientific">Paenibacillus sediminis</name>
    <dbReference type="NCBI Taxonomy" id="664909"/>
    <lineage>
        <taxon>Bacteria</taxon>
        <taxon>Bacillati</taxon>
        <taxon>Bacillota</taxon>
        <taxon>Bacilli</taxon>
        <taxon>Bacillales</taxon>
        <taxon>Paenibacillaceae</taxon>
        <taxon>Paenibacillus</taxon>
    </lineage>
</organism>
<evidence type="ECO:0000259" key="13">
    <source>
        <dbReference type="Pfam" id="PF08345"/>
    </source>
</evidence>
<dbReference type="Gene3D" id="3.30.300.30">
    <property type="match status" value="1"/>
</dbReference>
<keyword evidence="14" id="KW-0282">Flagellum</keyword>
<evidence type="ECO:0000259" key="12">
    <source>
        <dbReference type="Pfam" id="PF01514"/>
    </source>
</evidence>
<evidence type="ECO:0000256" key="3">
    <source>
        <dbReference type="ARBA" id="ARBA00007971"/>
    </source>
</evidence>
<keyword evidence="5 11" id="KW-0812">Transmembrane</keyword>
<keyword evidence="4" id="KW-1003">Cell membrane</keyword>